<dbReference type="AlphaFoldDB" id="W1PF64"/>
<reference evidence="3" key="1">
    <citation type="journal article" date="2013" name="Science">
        <title>The Amborella genome and the evolution of flowering plants.</title>
        <authorList>
            <consortium name="Amborella Genome Project"/>
        </authorList>
    </citation>
    <scope>NUCLEOTIDE SEQUENCE [LARGE SCALE GENOMIC DNA]</scope>
</reference>
<feature type="compositionally biased region" description="Low complexity" evidence="1">
    <location>
        <begin position="35"/>
        <end position="51"/>
    </location>
</feature>
<evidence type="ECO:0000313" key="2">
    <source>
        <dbReference type="EMBL" id="ERN06266.1"/>
    </source>
</evidence>
<keyword evidence="3" id="KW-1185">Reference proteome</keyword>
<accession>W1PF64</accession>
<dbReference type="Proteomes" id="UP000017836">
    <property type="component" value="Unassembled WGS sequence"/>
</dbReference>
<dbReference type="HOGENOM" id="CLU_1062978_0_0_1"/>
<dbReference type="EMBL" id="KI393908">
    <property type="protein sequence ID" value="ERN06266.1"/>
    <property type="molecule type" value="Genomic_DNA"/>
</dbReference>
<feature type="compositionally biased region" description="Gly residues" evidence="1">
    <location>
        <begin position="223"/>
        <end position="235"/>
    </location>
</feature>
<dbReference type="Gramene" id="ERN06266">
    <property type="protein sequence ID" value="ERN06266"/>
    <property type="gene ID" value="AMTR_s00016p00207920"/>
</dbReference>
<organism evidence="2 3">
    <name type="scientific">Amborella trichopoda</name>
    <dbReference type="NCBI Taxonomy" id="13333"/>
    <lineage>
        <taxon>Eukaryota</taxon>
        <taxon>Viridiplantae</taxon>
        <taxon>Streptophyta</taxon>
        <taxon>Embryophyta</taxon>
        <taxon>Tracheophyta</taxon>
        <taxon>Spermatophyta</taxon>
        <taxon>Magnoliopsida</taxon>
        <taxon>Amborellales</taxon>
        <taxon>Amborellaceae</taxon>
        <taxon>Amborella</taxon>
    </lineage>
</organism>
<evidence type="ECO:0000313" key="3">
    <source>
        <dbReference type="Proteomes" id="UP000017836"/>
    </source>
</evidence>
<feature type="region of interest" description="Disordered" evidence="1">
    <location>
        <begin position="203"/>
        <end position="241"/>
    </location>
</feature>
<proteinExistence type="predicted"/>
<gene>
    <name evidence="2" type="ORF">AMTR_s00016p00207920</name>
</gene>
<evidence type="ECO:0000256" key="1">
    <source>
        <dbReference type="SAM" id="MobiDB-lite"/>
    </source>
</evidence>
<sequence length="262" mass="27028">MINSMCGSLGTPPKTENLSPTASVADSNTLFDFVSTDQPTTTSPSTLQNSNKFDSDFEIHSPDSSIWESLFADHLDQVVGSPDFMICSPKRVPTGSGGPDHFGSPIHPSEFYSQRTSQSCSVPCTASQLMGAFSSSSMPKAKPVIQTVQQPESPALPSLLGYGLDEEGSITGGFVQGHAGTAGKLSHLADVGYGSQCSSFDCGPATGSRPRSRGSHELYMSGNNGGGGGGGGGGSNVYSHTTLPLQGLERGGVSNSLQVKIS</sequence>
<protein>
    <submittedName>
        <fullName evidence="2">Uncharacterized protein</fullName>
    </submittedName>
</protein>
<feature type="region of interest" description="Disordered" evidence="1">
    <location>
        <begin position="35"/>
        <end position="54"/>
    </location>
</feature>
<name>W1PF64_AMBTC</name>
<feature type="region of interest" description="Disordered" evidence="1">
    <location>
        <begin position="1"/>
        <end position="22"/>
    </location>
</feature>